<keyword evidence="2" id="KW-1185">Reference proteome</keyword>
<gene>
    <name evidence="1" type="ORF">LEL_01206</name>
</gene>
<name>A0A168KGK1_CORDF</name>
<reference evidence="1 2" key="1">
    <citation type="journal article" date="2016" name="Genome Biol. Evol.">
        <title>Divergent and convergent evolution of fungal pathogenicity.</title>
        <authorList>
            <person name="Shang Y."/>
            <person name="Xiao G."/>
            <person name="Zheng P."/>
            <person name="Cen K."/>
            <person name="Zhan S."/>
            <person name="Wang C."/>
        </authorList>
    </citation>
    <scope>NUCLEOTIDE SEQUENCE [LARGE SCALE GENOMIC DNA]</scope>
    <source>
        <strain evidence="1 2">RCEF 1005</strain>
    </source>
</reference>
<sequence>MLWMLWKSGQFNFDDELEAGAHLPRCGGLRRGVAVHLNPGMESLTEHQQSLRSCWKWCCHTPNSDRKSLRAATRTLGAFVPLRIQRVFLSAYSRNIEVFRAVADHEALRHGVKEIVWDNAQLNTHHVHSAGDLRNSINQNAIAAGHDCPLLVPWLDLDEEGARLVEETWRHSVWLANSFSDHRKLILDQQEVLDSAVDVVALSHGLARFPSLRRITLTPSAHGLFAGRPLYPTPVLREFSKHFGYPLPEIWFGVYETGLLRVHPWQDILLDALPSPPRRGFRVLMRTLAESEHHVAEFVMPTDLHRQGMTCAIFTRRSQEADDLAALLSTPGFRNLDLALFTGYGLPEDWDDLRMGSLRQLLAGAPQLEQFSFSCSTGPGSDQPAVLVQEIFPVAS</sequence>
<dbReference type="AlphaFoldDB" id="A0A168KGK1"/>
<proteinExistence type="predicted"/>
<comment type="caution">
    <text evidence="1">The sequence shown here is derived from an EMBL/GenBank/DDBJ whole genome shotgun (WGS) entry which is preliminary data.</text>
</comment>
<evidence type="ECO:0000313" key="1">
    <source>
        <dbReference type="EMBL" id="OAA81661.1"/>
    </source>
</evidence>
<dbReference type="OrthoDB" id="5422579at2759"/>
<organism evidence="1 2">
    <name type="scientific">Akanthomyces lecanii RCEF 1005</name>
    <dbReference type="NCBI Taxonomy" id="1081108"/>
    <lineage>
        <taxon>Eukaryota</taxon>
        <taxon>Fungi</taxon>
        <taxon>Dikarya</taxon>
        <taxon>Ascomycota</taxon>
        <taxon>Pezizomycotina</taxon>
        <taxon>Sordariomycetes</taxon>
        <taxon>Hypocreomycetidae</taxon>
        <taxon>Hypocreales</taxon>
        <taxon>Cordycipitaceae</taxon>
        <taxon>Akanthomyces</taxon>
        <taxon>Cordyceps confragosa</taxon>
    </lineage>
</organism>
<accession>A0A168KGK1</accession>
<dbReference type="Proteomes" id="UP000076881">
    <property type="component" value="Unassembled WGS sequence"/>
</dbReference>
<protein>
    <submittedName>
        <fullName evidence="1">Uncharacterized protein</fullName>
    </submittedName>
</protein>
<dbReference type="STRING" id="1081108.A0A168KGK1"/>
<evidence type="ECO:0000313" key="2">
    <source>
        <dbReference type="Proteomes" id="UP000076881"/>
    </source>
</evidence>
<dbReference type="EMBL" id="AZHF01000001">
    <property type="protein sequence ID" value="OAA81661.1"/>
    <property type="molecule type" value="Genomic_DNA"/>
</dbReference>